<accession>A0A8T1UP81</accession>
<comment type="subcellular location">
    <subcellularLocation>
        <location evidence="1">Membrane</location>
    </subcellularLocation>
</comment>
<evidence type="ECO:0000256" key="5">
    <source>
        <dbReference type="SAM" id="Phobius"/>
    </source>
</evidence>
<feature type="domain" description="Fatty acid hydroxylase" evidence="6">
    <location>
        <begin position="121"/>
        <end position="247"/>
    </location>
</feature>
<evidence type="ECO:0000313" key="9">
    <source>
        <dbReference type="Proteomes" id="UP000688947"/>
    </source>
</evidence>
<dbReference type="Pfam" id="PF04116">
    <property type="entry name" value="FA_hydroxylase"/>
    <property type="match status" value="1"/>
</dbReference>
<keyword evidence="2 5" id="KW-0812">Transmembrane</keyword>
<evidence type="ECO:0000256" key="2">
    <source>
        <dbReference type="ARBA" id="ARBA00022692"/>
    </source>
</evidence>
<reference evidence="8" key="1">
    <citation type="submission" date="2021-01" db="EMBL/GenBank/DDBJ databases">
        <title>Phytophthora aleatoria, a newly-described species from Pinus radiata is distinct from Phytophthora cactorum isolates based on comparative genomics.</title>
        <authorList>
            <person name="Mcdougal R."/>
            <person name="Panda P."/>
            <person name="Williams N."/>
            <person name="Studholme D.J."/>
        </authorList>
    </citation>
    <scope>NUCLEOTIDE SEQUENCE</scope>
    <source>
        <strain evidence="8">NZFS 3830</strain>
    </source>
</reference>
<evidence type="ECO:0000256" key="4">
    <source>
        <dbReference type="ARBA" id="ARBA00023136"/>
    </source>
</evidence>
<keyword evidence="4 5" id="KW-0472">Membrane</keyword>
<evidence type="ECO:0000256" key="1">
    <source>
        <dbReference type="ARBA" id="ARBA00004370"/>
    </source>
</evidence>
<dbReference type="GO" id="GO:0005506">
    <property type="term" value="F:iron ion binding"/>
    <property type="evidence" value="ECO:0007669"/>
    <property type="project" value="InterPro"/>
</dbReference>
<organism evidence="8 9">
    <name type="scientific">Phytophthora cactorum</name>
    <dbReference type="NCBI Taxonomy" id="29920"/>
    <lineage>
        <taxon>Eukaryota</taxon>
        <taxon>Sar</taxon>
        <taxon>Stramenopiles</taxon>
        <taxon>Oomycota</taxon>
        <taxon>Peronosporomycetes</taxon>
        <taxon>Peronosporales</taxon>
        <taxon>Peronosporaceae</taxon>
        <taxon>Phytophthora</taxon>
    </lineage>
</organism>
<evidence type="ECO:0000259" key="7">
    <source>
        <dbReference type="Pfam" id="PF09349"/>
    </source>
</evidence>
<feature type="transmembrane region" description="Helical" evidence="5">
    <location>
        <begin position="115"/>
        <end position="134"/>
    </location>
</feature>
<keyword evidence="3 5" id="KW-1133">Transmembrane helix</keyword>
<dbReference type="VEuPathDB" id="FungiDB:PC110_g611"/>
<dbReference type="GO" id="GO:0016020">
    <property type="term" value="C:membrane"/>
    <property type="evidence" value="ECO:0007669"/>
    <property type="project" value="UniProtKB-SubCell"/>
</dbReference>
<evidence type="ECO:0000259" key="6">
    <source>
        <dbReference type="Pfam" id="PF04116"/>
    </source>
</evidence>
<feature type="transmembrane region" description="Helical" evidence="5">
    <location>
        <begin position="30"/>
        <end position="56"/>
    </location>
</feature>
<dbReference type="GO" id="GO:0016491">
    <property type="term" value="F:oxidoreductase activity"/>
    <property type="evidence" value="ECO:0007669"/>
    <property type="project" value="InterPro"/>
</dbReference>
<dbReference type="InterPro" id="IPR018020">
    <property type="entry name" value="OHCU_decarboxylase"/>
</dbReference>
<evidence type="ECO:0008006" key="10">
    <source>
        <dbReference type="Google" id="ProtNLM"/>
    </source>
</evidence>
<dbReference type="PANTHER" id="PTHR11863">
    <property type="entry name" value="STEROL DESATURASE"/>
    <property type="match status" value="1"/>
</dbReference>
<dbReference type="AlphaFoldDB" id="A0A8T1UP81"/>
<dbReference type="InterPro" id="IPR006694">
    <property type="entry name" value="Fatty_acid_hydroxylase"/>
</dbReference>
<dbReference type="GO" id="GO:0008610">
    <property type="term" value="P:lipid biosynthetic process"/>
    <property type="evidence" value="ECO:0007669"/>
    <property type="project" value="InterPro"/>
</dbReference>
<feature type="non-terminal residue" evidence="8">
    <location>
        <position position="384"/>
    </location>
</feature>
<dbReference type="OrthoDB" id="408954at2759"/>
<comment type="caution">
    <text evidence="8">The sequence shown here is derived from an EMBL/GenBank/DDBJ whole genome shotgun (WGS) entry which is preliminary data.</text>
</comment>
<sequence>MDLILEYADYYALDALYPADLPRDDIYRQVASITGLTLVGGYLLYLTGAGFAYEFLFDKDLMNHPKFQKNQVRSEILASMKSIPMMVLLALPWFLAEVRGYSKTYTAFGKFGYWFEAQTVATFIFFSDMLIYWFHRWLHHPLIYATLHKPHHKWIICTPFASHAFHPMDGYIQSLPYHFYIMLFPIHRGLFLALFLAVNFWTISIHDGFYLSQNKIVNGAMHHSVHHELFVYNYGQYFTLWDRLCGSYREPPTTGYSAPKAKKAMDLSVLNVAAAAPGAEEEGSPFRQKLLHCCGSKRWAAEMAKKFPLRDFEELCRAADTVDAMLTCEDWLEAFAAHPRIGRAKKPIKEWEAQEQQVVTATKNADDAVLNRLEELNDAYYKKF</sequence>
<feature type="transmembrane region" description="Helical" evidence="5">
    <location>
        <begin position="177"/>
        <end position="201"/>
    </location>
</feature>
<dbReference type="EMBL" id="JAENGZ010000187">
    <property type="protein sequence ID" value="KAG6966016.1"/>
    <property type="molecule type" value="Genomic_DNA"/>
</dbReference>
<dbReference type="Pfam" id="PF09349">
    <property type="entry name" value="OHCU_decarbox"/>
    <property type="match status" value="1"/>
</dbReference>
<evidence type="ECO:0000313" key="8">
    <source>
        <dbReference type="EMBL" id="KAG6966016.1"/>
    </source>
</evidence>
<protein>
    <recommendedName>
        <fullName evidence="10">Fatty acid hydroxylase domain-containing protein</fullName>
    </recommendedName>
</protein>
<evidence type="ECO:0000256" key="3">
    <source>
        <dbReference type="ARBA" id="ARBA00022989"/>
    </source>
</evidence>
<feature type="domain" description="Oxo-4-hydroxy-4-carboxy-5-ureidoimidazoline decarboxylase" evidence="7">
    <location>
        <begin position="286"/>
        <end position="384"/>
    </location>
</feature>
<name>A0A8T1UP81_9STRA</name>
<dbReference type="VEuPathDB" id="FungiDB:PC110_g610"/>
<proteinExistence type="predicted"/>
<dbReference type="Proteomes" id="UP000688947">
    <property type="component" value="Unassembled WGS sequence"/>
</dbReference>
<gene>
    <name evidence="8" type="ORF">JG687_00005088</name>
</gene>
<feature type="transmembrane region" description="Helical" evidence="5">
    <location>
        <begin position="76"/>
        <end position="95"/>
    </location>
</feature>
<dbReference type="InterPro" id="IPR050307">
    <property type="entry name" value="Sterol_Desaturase_Related"/>
</dbReference>